<gene>
    <name evidence="6" type="ORF">SAMN04515674_12128</name>
</gene>
<dbReference type="OrthoDB" id="9775118at2"/>
<dbReference type="PROSITE" id="PS51257">
    <property type="entry name" value="PROKAR_LIPOPROTEIN"/>
    <property type="match status" value="1"/>
</dbReference>
<dbReference type="Proteomes" id="UP000199306">
    <property type="component" value="Unassembled WGS sequence"/>
</dbReference>
<dbReference type="Gene3D" id="3.90.780.10">
    <property type="entry name" value="5'-Nucleotidase, C-terminal domain"/>
    <property type="match status" value="1"/>
</dbReference>
<keyword evidence="3" id="KW-0547">Nucleotide-binding</keyword>
<dbReference type="PANTHER" id="PTHR11575">
    <property type="entry name" value="5'-NUCLEOTIDASE-RELATED"/>
    <property type="match status" value="1"/>
</dbReference>
<dbReference type="GO" id="GO:0046872">
    <property type="term" value="F:metal ion binding"/>
    <property type="evidence" value="ECO:0007669"/>
    <property type="project" value="InterPro"/>
</dbReference>
<dbReference type="Pfam" id="PF02872">
    <property type="entry name" value="5_nucleotid_C"/>
    <property type="match status" value="1"/>
</dbReference>
<feature type="domain" description="Calcineurin-like phosphoesterase" evidence="4">
    <location>
        <begin position="36"/>
        <end position="254"/>
    </location>
</feature>
<evidence type="ECO:0000259" key="4">
    <source>
        <dbReference type="Pfam" id="PF00149"/>
    </source>
</evidence>
<evidence type="ECO:0000256" key="2">
    <source>
        <dbReference type="ARBA" id="ARBA00022729"/>
    </source>
</evidence>
<evidence type="ECO:0000313" key="7">
    <source>
        <dbReference type="Proteomes" id="UP000199306"/>
    </source>
</evidence>
<dbReference type="GO" id="GO:0009166">
    <property type="term" value="P:nucleotide catabolic process"/>
    <property type="evidence" value="ECO:0007669"/>
    <property type="project" value="InterPro"/>
</dbReference>
<protein>
    <submittedName>
        <fullName evidence="6">2',3'-cyclic-nucleotide 2'-phosphodiesterase/5'-or 3'-nucleotidase, 5'-nucleotidase family</fullName>
    </submittedName>
</protein>
<accession>A0A1I5YS18</accession>
<feature type="domain" description="5'-Nucleotidase C-terminal" evidence="5">
    <location>
        <begin position="335"/>
        <end position="474"/>
    </location>
</feature>
<evidence type="ECO:0000256" key="3">
    <source>
        <dbReference type="RuleBase" id="RU362119"/>
    </source>
</evidence>
<dbReference type="GO" id="GO:0030288">
    <property type="term" value="C:outer membrane-bounded periplasmic space"/>
    <property type="evidence" value="ECO:0007669"/>
    <property type="project" value="TreeGrafter"/>
</dbReference>
<proteinExistence type="inferred from homology"/>
<dbReference type="PANTHER" id="PTHR11575:SF24">
    <property type="entry name" value="5'-NUCLEOTIDASE"/>
    <property type="match status" value="1"/>
</dbReference>
<dbReference type="InterPro" id="IPR036907">
    <property type="entry name" value="5'-Nucleotdase_C_sf"/>
</dbReference>
<dbReference type="InterPro" id="IPR008334">
    <property type="entry name" value="5'-Nucleotdase_C"/>
</dbReference>
<evidence type="ECO:0000259" key="5">
    <source>
        <dbReference type="Pfam" id="PF02872"/>
    </source>
</evidence>
<keyword evidence="3" id="KW-0378">Hydrolase</keyword>
<dbReference type="InterPro" id="IPR006146">
    <property type="entry name" value="5'-Nucleotdase_CS"/>
</dbReference>
<dbReference type="STRING" id="1079859.SAMN04515674_12128"/>
<dbReference type="SUPFAM" id="SSF55816">
    <property type="entry name" value="5'-nucleotidase (syn. UDP-sugar hydrolase), C-terminal domain"/>
    <property type="match status" value="1"/>
</dbReference>
<comment type="similarity">
    <text evidence="1 3">Belongs to the 5'-nucleotidase family.</text>
</comment>
<evidence type="ECO:0000256" key="1">
    <source>
        <dbReference type="ARBA" id="ARBA00006654"/>
    </source>
</evidence>
<name>A0A1I5YS18_9BACT</name>
<dbReference type="RefSeq" id="WP_092019680.1">
    <property type="nucleotide sequence ID" value="NZ_FOXH01000021.1"/>
</dbReference>
<dbReference type="PROSITE" id="PS00786">
    <property type="entry name" value="5_NUCLEOTIDASE_2"/>
    <property type="match status" value="1"/>
</dbReference>
<dbReference type="SUPFAM" id="SSF56300">
    <property type="entry name" value="Metallo-dependent phosphatases"/>
    <property type="match status" value="1"/>
</dbReference>
<keyword evidence="2" id="KW-0732">Signal</keyword>
<keyword evidence="7" id="KW-1185">Reference proteome</keyword>
<dbReference type="Pfam" id="PF00149">
    <property type="entry name" value="Metallophos"/>
    <property type="match status" value="1"/>
</dbReference>
<dbReference type="AlphaFoldDB" id="A0A1I5YS18"/>
<dbReference type="InterPro" id="IPR029052">
    <property type="entry name" value="Metallo-depent_PP-like"/>
</dbReference>
<dbReference type="InterPro" id="IPR006179">
    <property type="entry name" value="5_nucleotidase/apyrase"/>
</dbReference>
<evidence type="ECO:0000313" key="6">
    <source>
        <dbReference type="EMBL" id="SFQ47053.1"/>
    </source>
</evidence>
<dbReference type="GO" id="GO:0000166">
    <property type="term" value="F:nucleotide binding"/>
    <property type="evidence" value="ECO:0007669"/>
    <property type="project" value="UniProtKB-KW"/>
</dbReference>
<dbReference type="GO" id="GO:0008768">
    <property type="term" value="F:UDP-sugar diphosphatase activity"/>
    <property type="evidence" value="ECO:0007669"/>
    <property type="project" value="TreeGrafter"/>
</dbReference>
<dbReference type="Gene3D" id="3.60.21.10">
    <property type="match status" value="1"/>
</dbReference>
<sequence>MKKIILLLSFSVYFLFSCKTSQTTSVKKAENTVNITLLQLNDVYEIAPLEGGKTGGMARVATIKKELLQENPNTLTVLSGDFLNPSLIGTFKYEGKGIKGRQMVEVMNAIGFDWVGLGNHEFDIDEADLQKRINESQFNWLASNVLHNKNGTLSPFAKNLSGEEKPFPKTTLLTFRNATGKEVKMGMFSIVLPSNKKDFVWYDDFFESSKKAYEMLKPQCDFVIAITHINKADDARLAEMLPEVKLLLGGHDHDHMIQKVGNTIIAKADANAKTVYIHRLSFNTQTKELEINSELRKVTAGIKEDETVAVVVKKWEDILDNALKQAGMDKDDVVTEIETPLDGRESTMRNGHTNLGDLIARAMTAAAVKPVDCSIFNSGSVRIDDQLVGKITQLDIMRILPFGGKIVEVGMKGRLLERILETGLQNKGNGGFLQWDKISYKEAGKQWFIDGKLLDVNQDYKVMMPKFLIEGKETNFGYLTAQNPDVQGLVESEEKDSGDLRNDIRKVLIAYLKKK</sequence>
<organism evidence="6 7">
    <name type="scientific">Pseudarcicella hirudinis</name>
    <dbReference type="NCBI Taxonomy" id="1079859"/>
    <lineage>
        <taxon>Bacteria</taxon>
        <taxon>Pseudomonadati</taxon>
        <taxon>Bacteroidota</taxon>
        <taxon>Cytophagia</taxon>
        <taxon>Cytophagales</taxon>
        <taxon>Flectobacillaceae</taxon>
        <taxon>Pseudarcicella</taxon>
    </lineage>
</organism>
<dbReference type="EMBL" id="FOXH01000021">
    <property type="protein sequence ID" value="SFQ47053.1"/>
    <property type="molecule type" value="Genomic_DNA"/>
</dbReference>
<dbReference type="GO" id="GO:0008253">
    <property type="term" value="F:5'-nucleotidase activity"/>
    <property type="evidence" value="ECO:0007669"/>
    <property type="project" value="TreeGrafter"/>
</dbReference>
<dbReference type="PRINTS" id="PR01607">
    <property type="entry name" value="APYRASEFAMLY"/>
</dbReference>
<reference evidence="6 7" key="1">
    <citation type="submission" date="2016-10" db="EMBL/GenBank/DDBJ databases">
        <authorList>
            <person name="de Groot N.N."/>
        </authorList>
    </citation>
    <scope>NUCLEOTIDE SEQUENCE [LARGE SCALE GENOMIC DNA]</scope>
    <source>
        <strain evidence="7">E92,LMG 26720,CCM 7988</strain>
    </source>
</reference>
<dbReference type="InterPro" id="IPR004843">
    <property type="entry name" value="Calcineurin-like_PHP"/>
</dbReference>